<feature type="chain" id="PRO_5038363245" evidence="6">
    <location>
        <begin position="23"/>
        <end position="406"/>
    </location>
</feature>
<name>A0A930V9T2_9ACTN</name>
<protein>
    <submittedName>
        <fullName evidence="7">ABC transporter substrate-binding protein</fullName>
    </submittedName>
</protein>
<feature type="signal peptide" evidence="6">
    <location>
        <begin position="1"/>
        <end position="22"/>
    </location>
</feature>
<dbReference type="PANTHER" id="PTHR30222">
    <property type="entry name" value="SPERMIDINE/PUTRESCINE-BINDING PERIPLASMIC PROTEIN"/>
    <property type="match status" value="1"/>
</dbReference>
<keyword evidence="3 6" id="KW-0732">Signal</keyword>
<dbReference type="GO" id="GO:0019808">
    <property type="term" value="F:polyamine binding"/>
    <property type="evidence" value="ECO:0007669"/>
    <property type="project" value="InterPro"/>
</dbReference>
<dbReference type="Gene3D" id="3.40.190.10">
    <property type="entry name" value="Periplasmic binding protein-like II"/>
    <property type="match status" value="2"/>
</dbReference>
<dbReference type="AlphaFoldDB" id="A0A930V9T2"/>
<comment type="subcellular location">
    <subcellularLocation>
        <location evidence="1">Periplasm</location>
    </subcellularLocation>
</comment>
<feature type="compositionally biased region" description="Low complexity" evidence="5">
    <location>
        <begin position="28"/>
        <end position="37"/>
    </location>
</feature>
<evidence type="ECO:0000256" key="6">
    <source>
        <dbReference type="SAM" id="SignalP"/>
    </source>
</evidence>
<dbReference type="EMBL" id="JADKPN010000005">
    <property type="protein sequence ID" value="MBF4763524.1"/>
    <property type="molecule type" value="Genomic_DNA"/>
</dbReference>
<evidence type="ECO:0000256" key="2">
    <source>
        <dbReference type="ARBA" id="ARBA00022448"/>
    </source>
</evidence>
<accession>A0A930V9T2</accession>
<proteinExistence type="predicted"/>
<dbReference type="Proteomes" id="UP000640489">
    <property type="component" value="Unassembled WGS sequence"/>
</dbReference>
<dbReference type="InterPro" id="IPR006059">
    <property type="entry name" value="SBP"/>
</dbReference>
<keyword evidence="2" id="KW-0813">Transport</keyword>
<evidence type="ECO:0000313" key="8">
    <source>
        <dbReference type="Proteomes" id="UP000640489"/>
    </source>
</evidence>
<sequence length="406" mass="43770">MRRKRTLAGTAALGLALALGLAACGSDGGSDASGSAGEEQGGFTPPDIPMKESLGDMEGEVNILAWPYYAEDGTADPAADWVTDYEKDTGCQANVKYFKTSDEAVSLMKSGDWDVVSASGDATLRLIASGDVAPVNTDLVPNYADVQPFLKDRLWNSVDGQMYGIPHGWGANLLMWRTDKVDPAPTSWASVFEPDSPYAGKITAYDSPIYIADAALYLMNTQPDLGIKNPYALDADQLAKAVEVLKTQKAEVGEYWSDYLAHIQSFTNGDSVIGTTWQSNANALTAADVPVEAILPDEGSTGWIDTWMVAADSPHSNCAYAWLDHIVSPKTQAALTEYYGEAPANAKACGFTSDKSFCDTYHAADAAYVEKIWYWTTPISDCLDGRTDVQCTDYGDWTQAWTEVKG</sequence>
<evidence type="ECO:0000256" key="5">
    <source>
        <dbReference type="SAM" id="MobiDB-lite"/>
    </source>
</evidence>
<gene>
    <name evidence="7" type="ORF">ISU07_10330</name>
</gene>
<evidence type="ECO:0000256" key="4">
    <source>
        <dbReference type="ARBA" id="ARBA00022764"/>
    </source>
</evidence>
<dbReference type="Pfam" id="PF13416">
    <property type="entry name" value="SBP_bac_8"/>
    <property type="match status" value="1"/>
</dbReference>
<dbReference type="SUPFAM" id="SSF53850">
    <property type="entry name" value="Periplasmic binding protein-like II"/>
    <property type="match status" value="1"/>
</dbReference>
<keyword evidence="4" id="KW-0574">Periplasm</keyword>
<evidence type="ECO:0000256" key="3">
    <source>
        <dbReference type="ARBA" id="ARBA00022729"/>
    </source>
</evidence>
<dbReference type="GO" id="GO:0015846">
    <property type="term" value="P:polyamine transport"/>
    <property type="evidence" value="ECO:0007669"/>
    <property type="project" value="InterPro"/>
</dbReference>
<keyword evidence="8" id="KW-1185">Reference proteome</keyword>
<dbReference type="InterPro" id="IPR001188">
    <property type="entry name" value="Sperm_putr-bd"/>
</dbReference>
<dbReference type="RefSeq" id="WP_194706716.1">
    <property type="nucleotide sequence ID" value="NZ_JADKPN010000005.1"/>
</dbReference>
<dbReference type="PROSITE" id="PS51257">
    <property type="entry name" value="PROKAR_LIPOPROTEIN"/>
    <property type="match status" value="1"/>
</dbReference>
<dbReference type="CDD" id="cd13588">
    <property type="entry name" value="PBP2_polyamine_1"/>
    <property type="match status" value="1"/>
</dbReference>
<reference evidence="7" key="1">
    <citation type="submission" date="2020-11" db="EMBL/GenBank/DDBJ databases">
        <title>Nocardioides sp. nov., isolated from Soil of Cynanchum wilfordii Hemsley rhizosphere.</title>
        <authorList>
            <person name="Lee J.-S."/>
            <person name="Suh M.K."/>
            <person name="Kim J.-S."/>
        </authorList>
    </citation>
    <scope>NUCLEOTIDE SEQUENCE</scope>
    <source>
        <strain evidence="7">KCTC 19275</strain>
    </source>
</reference>
<comment type="caution">
    <text evidence="7">The sequence shown here is derived from an EMBL/GenBank/DDBJ whole genome shotgun (WGS) entry which is preliminary data.</text>
</comment>
<dbReference type="PANTHER" id="PTHR30222:SF18">
    <property type="entry name" value="BIFUNCTIONAL POLYHYDROXYBUTYRATE SYNTHASE _ ABC TRANSPORTER PERIPLASMIC BINDING PROTEIN-RELATED"/>
    <property type="match status" value="1"/>
</dbReference>
<dbReference type="PRINTS" id="PR00909">
    <property type="entry name" value="SPERMDNBNDNG"/>
</dbReference>
<organism evidence="7 8">
    <name type="scientific">Nocardioides islandensis</name>
    <dbReference type="NCBI Taxonomy" id="433663"/>
    <lineage>
        <taxon>Bacteria</taxon>
        <taxon>Bacillati</taxon>
        <taxon>Actinomycetota</taxon>
        <taxon>Actinomycetes</taxon>
        <taxon>Propionibacteriales</taxon>
        <taxon>Nocardioidaceae</taxon>
        <taxon>Nocardioides</taxon>
    </lineage>
</organism>
<feature type="region of interest" description="Disordered" evidence="5">
    <location>
        <begin position="28"/>
        <end position="54"/>
    </location>
</feature>
<evidence type="ECO:0000313" key="7">
    <source>
        <dbReference type="EMBL" id="MBF4763524.1"/>
    </source>
</evidence>
<evidence type="ECO:0000256" key="1">
    <source>
        <dbReference type="ARBA" id="ARBA00004418"/>
    </source>
</evidence>
<dbReference type="GO" id="GO:0042597">
    <property type="term" value="C:periplasmic space"/>
    <property type="evidence" value="ECO:0007669"/>
    <property type="project" value="UniProtKB-SubCell"/>
</dbReference>